<sequence>MAQTPPKTFLDLPAELRNKIYELVLPSNALITIGGGEASHQPDLTMVNRQFRRETLGLFYARNRLDVRGDDHQRVAIVYTLSPHL</sequence>
<dbReference type="Proteomes" id="UP001271007">
    <property type="component" value="Unassembled WGS sequence"/>
</dbReference>
<gene>
    <name evidence="2" type="ORF">LTR09_003870</name>
</gene>
<reference evidence="2" key="1">
    <citation type="submission" date="2023-04" db="EMBL/GenBank/DDBJ databases">
        <title>Black Yeasts Isolated from many extreme environments.</title>
        <authorList>
            <person name="Coleine C."/>
            <person name="Stajich J.E."/>
            <person name="Selbmann L."/>
        </authorList>
    </citation>
    <scope>NUCLEOTIDE SEQUENCE</scope>
    <source>
        <strain evidence="2">CCFEE 5312</strain>
    </source>
</reference>
<keyword evidence="3" id="KW-1185">Reference proteome</keyword>
<dbReference type="AlphaFoldDB" id="A0AAJ0GDC4"/>
<dbReference type="InterPro" id="IPR038883">
    <property type="entry name" value="AN11006-like"/>
</dbReference>
<protein>
    <recommendedName>
        <fullName evidence="1">2EXR domain-containing protein</fullName>
    </recommendedName>
</protein>
<evidence type="ECO:0000313" key="2">
    <source>
        <dbReference type="EMBL" id="KAK3055317.1"/>
    </source>
</evidence>
<organism evidence="2 3">
    <name type="scientific">Extremus antarcticus</name>
    <dbReference type="NCBI Taxonomy" id="702011"/>
    <lineage>
        <taxon>Eukaryota</taxon>
        <taxon>Fungi</taxon>
        <taxon>Dikarya</taxon>
        <taxon>Ascomycota</taxon>
        <taxon>Pezizomycotina</taxon>
        <taxon>Dothideomycetes</taxon>
        <taxon>Dothideomycetidae</taxon>
        <taxon>Mycosphaerellales</taxon>
        <taxon>Extremaceae</taxon>
        <taxon>Extremus</taxon>
    </lineage>
</organism>
<dbReference type="PANTHER" id="PTHR42085:SF1">
    <property type="entry name" value="F-BOX DOMAIN-CONTAINING PROTEIN"/>
    <property type="match status" value="1"/>
</dbReference>
<comment type="caution">
    <text evidence="2">The sequence shown here is derived from an EMBL/GenBank/DDBJ whole genome shotgun (WGS) entry which is preliminary data.</text>
</comment>
<name>A0AAJ0GDC4_9PEZI</name>
<accession>A0AAJ0GDC4</accession>
<proteinExistence type="predicted"/>
<dbReference type="EMBL" id="JAWDJX010000009">
    <property type="protein sequence ID" value="KAK3055317.1"/>
    <property type="molecule type" value="Genomic_DNA"/>
</dbReference>
<feature type="domain" description="2EXR" evidence="1">
    <location>
        <begin position="8"/>
        <end position="66"/>
    </location>
</feature>
<dbReference type="Pfam" id="PF20150">
    <property type="entry name" value="2EXR"/>
    <property type="match status" value="1"/>
</dbReference>
<dbReference type="InterPro" id="IPR045518">
    <property type="entry name" value="2EXR"/>
</dbReference>
<dbReference type="PANTHER" id="PTHR42085">
    <property type="entry name" value="F-BOX DOMAIN-CONTAINING PROTEIN"/>
    <property type="match status" value="1"/>
</dbReference>
<evidence type="ECO:0000313" key="3">
    <source>
        <dbReference type="Proteomes" id="UP001271007"/>
    </source>
</evidence>
<evidence type="ECO:0000259" key="1">
    <source>
        <dbReference type="Pfam" id="PF20150"/>
    </source>
</evidence>